<dbReference type="RefSeq" id="WP_093572261.1">
    <property type="nucleotide sequence ID" value="NZ_FOWC01000001.1"/>
</dbReference>
<proteinExistence type="predicted"/>
<protein>
    <recommendedName>
        <fullName evidence="3">Excreted virulence factor EspC, type VII ESX diderm</fullName>
    </recommendedName>
</protein>
<dbReference type="SUPFAM" id="SSF140453">
    <property type="entry name" value="EsxAB dimer-like"/>
    <property type="match status" value="1"/>
</dbReference>
<evidence type="ECO:0000313" key="1">
    <source>
        <dbReference type="EMBL" id="SFO16916.1"/>
    </source>
</evidence>
<reference evidence="1 2" key="1">
    <citation type="submission" date="2016-10" db="EMBL/GenBank/DDBJ databases">
        <authorList>
            <person name="de Groot N.N."/>
        </authorList>
    </citation>
    <scope>NUCLEOTIDE SEQUENCE [LARGE SCALE GENOMIC DNA]</scope>
    <source>
        <strain evidence="1 2">DSM 44637</strain>
    </source>
</reference>
<dbReference type="Gene3D" id="1.10.287.1060">
    <property type="entry name" value="ESAT-6-like"/>
    <property type="match status" value="1"/>
</dbReference>
<dbReference type="InterPro" id="IPR036689">
    <property type="entry name" value="ESAT-6-like_sf"/>
</dbReference>
<evidence type="ECO:0008006" key="3">
    <source>
        <dbReference type="Google" id="ProtNLM"/>
    </source>
</evidence>
<dbReference type="EMBL" id="FOWC01000001">
    <property type="protein sequence ID" value="SFO16916.1"/>
    <property type="molecule type" value="Genomic_DNA"/>
</dbReference>
<organism evidence="1 2">
    <name type="scientific">Amycolatopsis rubida</name>
    <dbReference type="NCBI Taxonomy" id="112413"/>
    <lineage>
        <taxon>Bacteria</taxon>
        <taxon>Bacillati</taxon>
        <taxon>Actinomycetota</taxon>
        <taxon>Actinomycetes</taxon>
        <taxon>Pseudonocardiales</taxon>
        <taxon>Pseudonocardiaceae</taxon>
        <taxon>Amycolatopsis</taxon>
    </lineage>
</organism>
<name>A0A1I5EZV3_9PSEU</name>
<accession>A0A1I5EZV3</accession>
<dbReference type="STRING" id="112413.SAMN05421854_101875"/>
<sequence length="123" mass="13248">MVHQGKEFGVDLYELEKVAKVDFPVVSADYGDAIGSCDRVLGGADRAMRRPEQFGGGALGPVHQAYLDLHETMTGFLKETKTNLDDTAAALGTAAQHYAGTDQSASDELHRRARLDQALDGKL</sequence>
<dbReference type="OrthoDB" id="5188793at2"/>
<gene>
    <name evidence="1" type="ORF">SAMN05421854_101875</name>
</gene>
<evidence type="ECO:0000313" key="2">
    <source>
        <dbReference type="Proteomes" id="UP000199137"/>
    </source>
</evidence>
<dbReference type="Proteomes" id="UP000199137">
    <property type="component" value="Unassembled WGS sequence"/>
</dbReference>
<dbReference type="AlphaFoldDB" id="A0A1I5EZV3"/>